<dbReference type="Gene3D" id="1.10.287.130">
    <property type="match status" value="1"/>
</dbReference>
<dbReference type="CDD" id="cd00082">
    <property type="entry name" value="HisKA"/>
    <property type="match status" value="1"/>
</dbReference>
<dbReference type="InterPro" id="IPR000700">
    <property type="entry name" value="PAS-assoc_C"/>
</dbReference>
<dbReference type="Gene3D" id="3.30.450.20">
    <property type="entry name" value="PAS domain"/>
    <property type="match status" value="3"/>
</dbReference>
<dbReference type="InterPro" id="IPR035965">
    <property type="entry name" value="PAS-like_dom_sf"/>
</dbReference>
<dbReference type="NCBIfam" id="TIGR00229">
    <property type="entry name" value="sensory_box"/>
    <property type="match status" value="1"/>
</dbReference>
<dbReference type="SUPFAM" id="SSF55785">
    <property type="entry name" value="PYP-like sensor domain (PAS domain)"/>
    <property type="match status" value="1"/>
</dbReference>
<dbReference type="OrthoDB" id="9770795at2"/>
<evidence type="ECO:0000256" key="11">
    <source>
        <dbReference type="SAM" id="MobiDB-lite"/>
    </source>
</evidence>
<keyword evidence="4" id="KW-0808">Transferase</keyword>
<dbReference type="Pfam" id="PF00512">
    <property type="entry name" value="HisKA"/>
    <property type="match status" value="1"/>
</dbReference>
<evidence type="ECO:0000256" key="12">
    <source>
        <dbReference type="SAM" id="Phobius"/>
    </source>
</evidence>
<reference evidence="16 17" key="1">
    <citation type="submission" date="2019-03" db="EMBL/GenBank/DDBJ databases">
        <title>Genomic Encyclopedia of Type Strains, Phase IV (KMG-IV): sequencing the most valuable type-strain genomes for metagenomic binning, comparative biology and taxonomic classification.</title>
        <authorList>
            <person name="Goeker M."/>
        </authorList>
    </citation>
    <scope>NUCLEOTIDE SEQUENCE [LARGE SCALE GENOMIC DNA]</scope>
    <source>
        <strain evidence="16 17">DSM 13587</strain>
    </source>
</reference>
<dbReference type="PROSITE" id="PS50112">
    <property type="entry name" value="PAS"/>
    <property type="match status" value="1"/>
</dbReference>
<comment type="caution">
    <text evidence="16">The sequence shown here is derived from an EMBL/GenBank/DDBJ whole genome shotgun (WGS) entry which is preliminary data.</text>
</comment>
<evidence type="ECO:0000313" key="17">
    <source>
        <dbReference type="Proteomes" id="UP000295717"/>
    </source>
</evidence>
<dbReference type="Pfam" id="PF02518">
    <property type="entry name" value="HATPase_c"/>
    <property type="match status" value="1"/>
</dbReference>
<dbReference type="CDD" id="cd16922">
    <property type="entry name" value="HATPase_EvgS-ArcB-TorS-like"/>
    <property type="match status" value="1"/>
</dbReference>
<evidence type="ECO:0000256" key="3">
    <source>
        <dbReference type="ARBA" id="ARBA00022553"/>
    </source>
</evidence>
<dbReference type="InterPro" id="IPR036097">
    <property type="entry name" value="HisK_dim/P_sf"/>
</dbReference>
<feature type="domain" description="PAS" evidence="14">
    <location>
        <begin position="354"/>
        <end position="400"/>
    </location>
</feature>
<evidence type="ECO:0000256" key="6">
    <source>
        <dbReference type="ARBA" id="ARBA00022777"/>
    </source>
</evidence>
<dbReference type="InterPro" id="IPR004358">
    <property type="entry name" value="Sig_transdc_His_kin-like_C"/>
</dbReference>
<dbReference type="InterPro" id="IPR000014">
    <property type="entry name" value="PAS"/>
</dbReference>
<dbReference type="CDD" id="cd00130">
    <property type="entry name" value="PAS"/>
    <property type="match status" value="1"/>
</dbReference>
<dbReference type="GO" id="GO:0000155">
    <property type="term" value="F:phosphorelay sensor kinase activity"/>
    <property type="evidence" value="ECO:0007669"/>
    <property type="project" value="InterPro"/>
</dbReference>
<name>A0A4R3N3J7_9GAMM</name>
<dbReference type="SMART" id="SM00388">
    <property type="entry name" value="HisKA"/>
    <property type="match status" value="1"/>
</dbReference>
<evidence type="ECO:0000313" key="16">
    <source>
        <dbReference type="EMBL" id="TCT22781.1"/>
    </source>
</evidence>
<keyword evidence="5" id="KW-0547">Nucleotide-binding</keyword>
<evidence type="ECO:0000256" key="8">
    <source>
        <dbReference type="ARBA" id="ARBA00023012"/>
    </source>
</evidence>
<dbReference type="InterPro" id="IPR005467">
    <property type="entry name" value="His_kinase_dom"/>
</dbReference>
<keyword evidence="17" id="KW-1185">Reference proteome</keyword>
<dbReference type="Proteomes" id="UP000295717">
    <property type="component" value="Unassembled WGS sequence"/>
</dbReference>
<dbReference type="EMBL" id="SMAO01000002">
    <property type="protein sequence ID" value="TCT22781.1"/>
    <property type="molecule type" value="Genomic_DNA"/>
</dbReference>
<organism evidence="16 17">
    <name type="scientific">Thiobaca trueperi</name>
    <dbReference type="NCBI Taxonomy" id="127458"/>
    <lineage>
        <taxon>Bacteria</taxon>
        <taxon>Pseudomonadati</taxon>
        <taxon>Pseudomonadota</taxon>
        <taxon>Gammaproteobacteria</taxon>
        <taxon>Chromatiales</taxon>
        <taxon>Chromatiaceae</taxon>
        <taxon>Thiobaca</taxon>
    </lineage>
</organism>
<keyword evidence="8" id="KW-0902">Two-component regulatory system</keyword>
<evidence type="ECO:0000256" key="4">
    <source>
        <dbReference type="ARBA" id="ARBA00022679"/>
    </source>
</evidence>
<comment type="catalytic activity">
    <reaction evidence="1">
        <text>ATP + protein L-histidine = ADP + protein N-phospho-L-histidine.</text>
        <dbReference type="EC" id="2.7.13.3"/>
    </reaction>
</comment>
<dbReference type="PRINTS" id="PR00344">
    <property type="entry name" value="BCTRLSENSOR"/>
</dbReference>
<keyword evidence="12" id="KW-0472">Membrane</keyword>
<dbReference type="CDD" id="cd12915">
    <property type="entry name" value="PDC2_DGC_like"/>
    <property type="match status" value="1"/>
</dbReference>
<dbReference type="AlphaFoldDB" id="A0A4R3N3J7"/>
<protein>
    <recommendedName>
        <fullName evidence="10">Sensory/regulatory protein RpfC</fullName>
        <ecNumber evidence="2">2.7.13.3</ecNumber>
    </recommendedName>
</protein>
<feature type="transmembrane region" description="Helical" evidence="12">
    <location>
        <begin position="37"/>
        <end position="62"/>
    </location>
</feature>
<evidence type="ECO:0000256" key="2">
    <source>
        <dbReference type="ARBA" id="ARBA00012438"/>
    </source>
</evidence>
<feature type="transmembrane region" description="Helical" evidence="12">
    <location>
        <begin position="318"/>
        <end position="338"/>
    </location>
</feature>
<dbReference type="Pfam" id="PF00989">
    <property type="entry name" value="PAS"/>
    <property type="match status" value="1"/>
</dbReference>
<dbReference type="SMART" id="SM00086">
    <property type="entry name" value="PAC"/>
    <property type="match status" value="1"/>
</dbReference>
<dbReference type="PANTHER" id="PTHR43047:SF64">
    <property type="entry name" value="HISTIDINE KINASE CONTAINING CHEY-HOMOLOGOUS RECEIVER DOMAIN AND PAS DOMAIN-RELATED"/>
    <property type="match status" value="1"/>
</dbReference>
<gene>
    <name evidence="16" type="ORF">EDC35_102112</name>
</gene>
<dbReference type="InterPro" id="IPR003594">
    <property type="entry name" value="HATPase_dom"/>
</dbReference>
<evidence type="ECO:0000256" key="7">
    <source>
        <dbReference type="ARBA" id="ARBA00022840"/>
    </source>
</evidence>
<keyword evidence="7" id="KW-0067">ATP-binding</keyword>
<evidence type="ECO:0000256" key="9">
    <source>
        <dbReference type="ARBA" id="ARBA00064003"/>
    </source>
</evidence>
<evidence type="ECO:0000259" key="13">
    <source>
        <dbReference type="PROSITE" id="PS50109"/>
    </source>
</evidence>
<dbReference type="GO" id="GO:0005524">
    <property type="term" value="F:ATP binding"/>
    <property type="evidence" value="ECO:0007669"/>
    <property type="project" value="UniProtKB-KW"/>
</dbReference>
<dbReference type="SMART" id="SM00091">
    <property type="entry name" value="PAS"/>
    <property type="match status" value="1"/>
</dbReference>
<evidence type="ECO:0000256" key="1">
    <source>
        <dbReference type="ARBA" id="ARBA00000085"/>
    </source>
</evidence>
<feature type="domain" description="Histidine kinase" evidence="13">
    <location>
        <begin position="497"/>
        <end position="720"/>
    </location>
</feature>
<feature type="compositionally biased region" description="Polar residues" evidence="11">
    <location>
        <begin position="1"/>
        <end position="12"/>
    </location>
</feature>
<proteinExistence type="predicted"/>
<keyword evidence="6" id="KW-0418">Kinase</keyword>
<dbReference type="FunFam" id="3.30.565.10:FF:000010">
    <property type="entry name" value="Sensor histidine kinase RcsC"/>
    <property type="match status" value="1"/>
</dbReference>
<dbReference type="PROSITE" id="PS50113">
    <property type="entry name" value="PAC"/>
    <property type="match status" value="1"/>
</dbReference>
<keyword evidence="12" id="KW-0812">Transmembrane</keyword>
<dbReference type="InterPro" id="IPR001610">
    <property type="entry name" value="PAC"/>
</dbReference>
<feature type="region of interest" description="Disordered" evidence="11">
    <location>
        <begin position="1"/>
        <end position="21"/>
    </location>
</feature>
<evidence type="ECO:0000256" key="10">
    <source>
        <dbReference type="ARBA" id="ARBA00068150"/>
    </source>
</evidence>
<dbReference type="PANTHER" id="PTHR43047">
    <property type="entry name" value="TWO-COMPONENT HISTIDINE PROTEIN KINASE"/>
    <property type="match status" value="1"/>
</dbReference>
<evidence type="ECO:0000259" key="15">
    <source>
        <dbReference type="PROSITE" id="PS50113"/>
    </source>
</evidence>
<evidence type="ECO:0000256" key="5">
    <source>
        <dbReference type="ARBA" id="ARBA00022741"/>
    </source>
</evidence>
<accession>A0A4R3N3J7</accession>
<dbReference type="PROSITE" id="PS50109">
    <property type="entry name" value="HIS_KIN"/>
    <property type="match status" value="1"/>
</dbReference>
<dbReference type="InterPro" id="IPR036890">
    <property type="entry name" value="HATPase_C_sf"/>
</dbReference>
<comment type="subunit">
    <text evidence="9">At low DSF concentrations, interacts with RpfF.</text>
</comment>
<dbReference type="InterPro" id="IPR013767">
    <property type="entry name" value="PAS_fold"/>
</dbReference>
<sequence length="721" mass="78758">MAGCSTTPDATDSNPSSPVSSVLNTAMAHSLQPHRRGLLLAALMLLVVIGWLAVFGVTLWSLHDKALDDGFADARMHARNVEDHLTKTLQVIELGADSLPPDGGHASTGTLNQSLAVMLRPSPFLRSLSLLNPDGRVIASSDPRNVGLPINLHGFYPEAGLDWPQLRIGTPWHGRDLGDARPCAGEPAPPSAPGFIPVMRPVELKDQPGWWLAALNPDDFINHFSELLPVDEGRVQLLRYDGMLLLSSHPDDIPGRSDQAGQVPNRLEQQEFGDFEQRLSDGTQTLTAYRASSRFPVVIAVHLDRKYILGQWLADVRGLSMIVLPILAALSVATLLFWRRHQRLEQQRAELERQRRLTSSVFDASSDAIMLTTPSGEILSTNPAFEHMTGYSGDEVRGRNPRLLASGQHDAAFYRALWNAVIETGHWQGEIIDRRKDGSLYTGLLTINAVRDDAGRIQHCVGVTSDMTERKRYEAELLAAKERAEAAALAKTTFLATMSHELRTPMNGILGMTDILLRSELNDKQRRQIGIVKSSAESLLTILADILDYSRIEAHGITLKPSPFDPVETIQVVLALFAPHADKKSLTLRAETLEPPPGMIVADPVRFRQILTNLVSNAIKFTHDGGISVRVWSEPANSDHEHAMLVVTVMDTGIGIPSALHESIFDAFVQVDGSHSRSYGGTGLGLAISRRLAETMGGTLGVASTPGLGSCFTLRIRVIRA</sequence>
<keyword evidence="12" id="KW-1133">Transmembrane helix</keyword>
<dbReference type="SUPFAM" id="SSF55874">
    <property type="entry name" value="ATPase domain of HSP90 chaperone/DNA topoisomerase II/histidine kinase"/>
    <property type="match status" value="1"/>
</dbReference>
<dbReference type="Gene3D" id="3.30.565.10">
    <property type="entry name" value="Histidine kinase-like ATPase, C-terminal domain"/>
    <property type="match status" value="1"/>
</dbReference>
<keyword evidence="3" id="KW-0597">Phosphoprotein</keyword>
<dbReference type="SUPFAM" id="SSF47384">
    <property type="entry name" value="Homodimeric domain of signal transducing histidine kinase"/>
    <property type="match status" value="1"/>
</dbReference>
<dbReference type="SMART" id="SM00387">
    <property type="entry name" value="HATPase_c"/>
    <property type="match status" value="1"/>
</dbReference>
<evidence type="ECO:0000259" key="14">
    <source>
        <dbReference type="PROSITE" id="PS50112"/>
    </source>
</evidence>
<dbReference type="EC" id="2.7.13.3" evidence="2"/>
<dbReference type="InterPro" id="IPR003661">
    <property type="entry name" value="HisK_dim/P_dom"/>
</dbReference>
<feature type="domain" description="PAC" evidence="15">
    <location>
        <begin position="425"/>
        <end position="479"/>
    </location>
</feature>
<dbReference type="FunFam" id="1.10.287.130:FF:000002">
    <property type="entry name" value="Two-component osmosensing histidine kinase"/>
    <property type="match status" value="1"/>
</dbReference>